<dbReference type="Gene3D" id="1.20.1290.10">
    <property type="entry name" value="AhpD-like"/>
    <property type="match status" value="1"/>
</dbReference>
<protein>
    <submittedName>
        <fullName evidence="1">Uncharacterized protein</fullName>
    </submittedName>
</protein>
<accession>A0A2Z5FTT0</accession>
<name>A0A2Z5FTT0_9BACT</name>
<proteinExistence type="predicted"/>
<dbReference type="SUPFAM" id="SSF69118">
    <property type="entry name" value="AhpD-like"/>
    <property type="match status" value="1"/>
</dbReference>
<dbReference type="AlphaFoldDB" id="A0A2Z5FTT0"/>
<organism evidence="1 2">
    <name type="scientific">Acidisarcina polymorpha</name>
    <dbReference type="NCBI Taxonomy" id="2211140"/>
    <lineage>
        <taxon>Bacteria</taxon>
        <taxon>Pseudomonadati</taxon>
        <taxon>Acidobacteriota</taxon>
        <taxon>Terriglobia</taxon>
        <taxon>Terriglobales</taxon>
        <taxon>Acidobacteriaceae</taxon>
        <taxon>Acidisarcina</taxon>
    </lineage>
</organism>
<dbReference type="OrthoDB" id="3391501at2"/>
<evidence type="ECO:0000313" key="2">
    <source>
        <dbReference type="Proteomes" id="UP000253606"/>
    </source>
</evidence>
<sequence length="110" mass="11656">MSDIENARRALIQRILEGDGKAARITRNAAFDDSGLSGPAQIMTDKVVNNAYRVTDGDIAAVKASGLSEDEVFEVVVCAAVGQAARQYEAARAALEATFGEDERAPSSPR</sequence>
<gene>
    <name evidence="1" type="ORF">ACPOL_0853</name>
</gene>
<keyword evidence="2" id="KW-1185">Reference proteome</keyword>
<dbReference type="RefSeq" id="WP_114205888.1">
    <property type="nucleotide sequence ID" value="NZ_CP030840.1"/>
</dbReference>
<dbReference type="KEGG" id="abas:ACPOL_0853"/>
<dbReference type="EMBL" id="CP030840">
    <property type="protein sequence ID" value="AXC10210.1"/>
    <property type="molecule type" value="Genomic_DNA"/>
</dbReference>
<dbReference type="Proteomes" id="UP000253606">
    <property type="component" value="Chromosome"/>
</dbReference>
<evidence type="ECO:0000313" key="1">
    <source>
        <dbReference type="EMBL" id="AXC10210.1"/>
    </source>
</evidence>
<reference evidence="1 2" key="1">
    <citation type="journal article" date="2018" name="Front. Microbiol.">
        <title>Hydrolytic Capabilities as a Key to Environmental Success: Chitinolytic and Cellulolytic Acidobacteria From Acidic Sub-arctic Soils and Boreal Peatlands.</title>
        <authorList>
            <person name="Belova S.E."/>
            <person name="Ravin N.V."/>
            <person name="Pankratov T.A."/>
            <person name="Rakitin A.L."/>
            <person name="Ivanova A.A."/>
            <person name="Beletsky A.V."/>
            <person name="Mardanov A.V."/>
            <person name="Sinninghe Damste J.S."/>
            <person name="Dedysh S.N."/>
        </authorList>
    </citation>
    <scope>NUCLEOTIDE SEQUENCE [LARGE SCALE GENOMIC DNA]</scope>
    <source>
        <strain evidence="1 2">SBC82</strain>
    </source>
</reference>
<dbReference type="InterPro" id="IPR029032">
    <property type="entry name" value="AhpD-like"/>
</dbReference>